<reference evidence="1" key="1">
    <citation type="submission" date="2015-12" db="EMBL/GenBank/DDBJ databases">
        <title>Update maize B73 reference genome by single molecule sequencing technologies.</title>
        <authorList>
            <consortium name="Maize Genome Sequencing Project"/>
            <person name="Ware D."/>
        </authorList>
    </citation>
    <scope>NUCLEOTIDE SEQUENCE [LARGE SCALE GENOMIC DNA]</scope>
    <source>
        <tissue evidence="1">Seedling</tissue>
    </source>
</reference>
<protein>
    <submittedName>
        <fullName evidence="1">Uncharacterized protein</fullName>
    </submittedName>
</protein>
<proteinExistence type="predicted"/>
<sequence length="140" mass="16157">MLQKQGKIEGVYWTNNVLLKEVYHVKQQKIHSVVTLLKNTYKHSKLLIQIDHIMEPLTMNVITVKLFSGMGRELEPNNVMEQLFTTTVAKVAKLIFLRTNQDPNLYPLLQGLMAITHQRSSSRISDSITAYLPSHQWVLK</sequence>
<gene>
    <name evidence="1" type="ORF">ZEAMMB73_Zm00001d031709</name>
</gene>
<accession>A0A1D6KKU5</accession>
<organism evidence="1">
    <name type="scientific">Zea mays</name>
    <name type="common">Maize</name>
    <dbReference type="NCBI Taxonomy" id="4577"/>
    <lineage>
        <taxon>Eukaryota</taxon>
        <taxon>Viridiplantae</taxon>
        <taxon>Streptophyta</taxon>
        <taxon>Embryophyta</taxon>
        <taxon>Tracheophyta</taxon>
        <taxon>Spermatophyta</taxon>
        <taxon>Magnoliopsida</taxon>
        <taxon>Liliopsida</taxon>
        <taxon>Poales</taxon>
        <taxon>Poaceae</taxon>
        <taxon>PACMAD clade</taxon>
        <taxon>Panicoideae</taxon>
        <taxon>Andropogonodae</taxon>
        <taxon>Andropogoneae</taxon>
        <taxon>Tripsacinae</taxon>
        <taxon>Zea</taxon>
    </lineage>
</organism>
<dbReference type="EMBL" id="CM007647">
    <property type="protein sequence ID" value="ONM03526.1"/>
    <property type="molecule type" value="Genomic_DNA"/>
</dbReference>
<dbReference type="AlphaFoldDB" id="A0A1D6KKU5"/>
<evidence type="ECO:0000313" key="1">
    <source>
        <dbReference type="EMBL" id="ONM03526.1"/>
    </source>
</evidence>
<name>A0A1D6KKU5_MAIZE</name>